<protein>
    <recommendedName>
        <fullName evidence="5">Transposase</fullName>
    </recommendedName>
</protein>
<proteinExistence type="predicted"/>
<dbReference type="RefSeq" id="WP_229974784.1">
    <property type="nucleotide sequence ID" value="NZ_CP087133.1"/>
</dbReference>
<sequence length="49" mass="5899">MESLQERCYLKRTQKDYSMSLKLEIVQEIEQGQLTVDQDENLWSDKNYA</sequence>
<dbReference type="EMBL" id="JAWXVH010000006">
    <property type="protein sequence ID" value="MDX6186513.1"/>
    <property type="molecule type" value="Genomic_DNA"/>
</dbReference>
<evidence type="ECO:0000313" key="1">
    <source>
        <dbReference type="EMBL" id="MDX6183229.1"/>
    </source>
</evidence>
<evidence type="ECO:0000313" key="2">
    <source>
        <dbReference type="EMBL" id="MDX6186513.1"/>
    </source>
</evidence>
<organism evidence="2 3">
    <name type="scientific">Flavobacterium flavipigmentatum</name>
    <dbReference type="NCBI Taxonomy" id="2893884"/>
    <lineage>
        <taxon>Bacteria</taxon>
        <taxon>Pseudomonadati</taxon>
        <taxon>Bacteroidota</taxon>
        <taxon>Flavobacteriia</taxon>
        <taxon>Flavobacteriales</taxon>
        <taxon>Flavobacteriaceae</taxon>
        <taxon>Flavobacterium</taxon>
    </lineage>
</organism>
<evidence type="ECO:0008006" key="5">
    <source>
        <dbReference type="Google" id="ProtNLM"/>
    </source>
</evidence>
<dbReference type="Proteomes" id="UP001270053">
    <property type="component" value="Unassembled WGS sequence"/>
</dbReference>
<gene>
    <name evidence="1" type="ORF">SGQ18_13760</name>
    <name evidence="2" type="ORF">SGQ44_12135</name>
</gene>
<evidence type="ECO:0000313" key="4">
    <source>
        <dbReference type="Proteomes" id="UP001278738"/>
    </source>
</evidence>
<dbReference type="EMBL" id="JAWXVG010000007">
    <property type="protein sequence ID" value="MDX6183229.1"/>
    <property type="molecule type" value="Genomic_DNA"/>
</dbReference>
<dbReference type="AlphaFoldDB" id="A0AAJ2S8F0"/>
<comment type="caution">
    <text evidence="2">The sequence shown here is derived from an EMBL/GenBank/DDBJ whole genome shotgun (WGS) entry which is preliminary data.</text>
</comment>
<dbReference type="Proteomes" id="UP001278738">
    <property type="component" value="Unassembled WGS sequence"/>
</dbReference>
<name>A0AAJ2S8F0_9FLAO</name>
<reference evidence="2 4" key="1">
    <citation type="submission" date="2023-11" db="EMBL/GenBank/DDBJ databases">
        <title>Unpublished Manusciprt.</title>
        <authorList>
            <person name="Saticioglu I.B."/>
            <person name="Ay H."/>
            <person name="Ajmi N."/>
            <person name="Altun S."/>
            <person name="Duman M."/>
        </authorList>
    </citation>
    <scope>NUCLEOTIDE SEQUENCE</scope>
    <source>
        <strain evidence="1 4">Fl-33</strain>
        <strain evidence="2">Fl-77</strain>
    </source>
</reference>
<accession>A0AAJ2S8F0</accession>
<evidence type="ECO:0000313" key="3">
    <source>
        <dbReference type="Proteomes" id="UP001270053"/>
    </source>
</evidence>
<keyword evidence="4" id="KW-1185">Reference proteome</keyword>